<feature type="chain" id="PRO_5022963632" description="Lipoprotein" evidence="1">
    <location>
        <begin position="21"/>
        <end position="317"/>
    </location>
</feature>
<reference evidence="3 4" key="1">
    <citation type="submission" date="2016-10" db="EMBL/GenBank/DDBJ databases">
        <authorList>
            <person name="Varghese N."/>
            <person name="Submissions S."/>
        </authorList>
    </citation>
    <scope>NUCLEOTIDE SEQUENCE [LARGE SCALE GENOMIC DNA]</scope>
    <source>
        <strain evidence="3 4">DSM 2260</strain>
    </source>
</reference>
<organism evidence="2 5">
    <name type="scientific">Myxococcus virescens</name>
    <dbReference type="NCBI Taxonomy" id="83456"/>
    <lineage>
        <taxon>Bacteria</taxon>
        <taxon>Pseudomonadati</taxon>
        <taxon>Myxococcota</taxon>
        <taxon>Myxococcia</taxon>
        <taxon>Myxococcales</taxon>
        <taxon>Cystobacterineae</taxon>
        <taxon>Myxococcaceae</taxon>
        <taxon>Myxococcus</taxon>
    </lineage>
</organism>
<dbReference type="Proteomes" id="UP000321224">
    <property type="component" value="Unassembled WGS sequence"/>
</dbReference>
<dbReference type="EMBL" id="FNAJ01000001">
    <property type="protein sequence ID" value="SDD47746.1"/>
    <property type="molecule type" value="Genomic_DNA"/>
</dbReference>
<accession>A0A511HKW3</accession>
<evidence type="ECO:0000313" key="3">
    <source>
        <dbReference type="EMBL" id="SDD47746.1"/>
    </source>
</evidence>
<keyword evidence="1" id="KW-0732">Signal</keyword>
<keyword evidence="4" id="KW-1185">Reference proteome</keyword>
<evidence type="ECO:0008006" key="6">
    <source>
        <dbReference type="Google" id="ProtNLM"/>
    </source>
</evidence>
<name>A0A511HKW3_9BACT</name>
<protein>
    <recommendedName>
        <fullName evidence="6">Lipoprotein</fullName>
    </recommendedName>
</protein>
<dbReference type="RefSeq" id="WP_186817968.1">
    <property type="nucleotide sequence ID" value="NZ_BJVY01000044.1"/>
</dbReference>
<comment type="caution">
    <text evidence="2">The sequence shown here is derived from an EMBL/GenBank/DDBJ whole genome shotgun (WGS) entry which is preliminary data.</text>
</comment>
<evidence type="ECO:0000256" key="1">
    <source>
        <dbReference type="SAM" id="SignalP"/>
    </source>
</evidence>
<evidence type="ECO:0000313" key="5">
    <source>
        <dbReference type="Proteomes" id="UP000321224"/>
    </source>
</evidence>
<feature type="signal peptide" evidence="1">
    <location>
        <begin position="1"/>
        <end position="20"/>
    </location>
</feature>
<gene>
    <name evidence="2" type="ORF">MVI01_60010</name>
    <name evidence="3" type="ORF">SAMN04488504_1011036</name>
</gene>
<dbReference type="PROSITE" id="PS51257">
    <property type="entry name" value="PROKAR_LIPOPROTEIN"/>
    <property type="match status" value="1"/>
</dbReference>
<dbReference type="AlphaFoldDB" id="A0A511HKW3"/>
<dbReference type="Proteomes" id="UP000198717">
    <property type="component" value="Unassembled WGS sequence"/>
</dbReference>
<evidence type="ECO:0000313" key="4">
    <source>
        <dbReference type="Proteomes" id="UP000198717"/>
    </source>
</evidence>
<reference evidence="2 5" key="2">
    <citation type="submission" date="2019-07" db="EMBL/GenBank/DDBJ databases">
        <title>Whole genome shotgun sequence of Myxococcus virescens NBRC 100334.</title>
        <authorList>
            <person name="Hosoyama A."/>
            <person name="Uohara A."/>
            <person name="Ohji S."/>
            <person name="Ichikawa N."/>
        </authorList>
    </citation>
    <scope>NUCLEOTIDE SEQUENCE [LARGE SCALE GENOMIC DNA]</scope>
    <source>
        <strain evidence="2 5">NBRC 100334</strain>
    </source>
</reference>
<evidence type="ECO:0000313" key="2">
    <source>
        <dbReference type="EMBL" id="GEL74217.1"/>
    </source>
</evidence>
<sequence>MRTAARLLWVYLAGALCSCAAPAPRVSPVAPEGATPVGPFLPEARTLFEGCTPVPDRADSRLYRCDGVTVWLTEREDLTPEQALMEAQARITERLGPGATVVEEALPLAGSPWPSVRVEACEAEDCRAAGYASAVTGALGRVRQLGCVVQAPVRPLLARCLELLESLASNGSPEGETLGRESLLVPPRLPWRALAVPDGCQLAASTARAGRIRCEGASLSWSLYEPAQSQVTERWRSQRVAELVDALPGAGPVEEVPCRLENLDTRCARFMVPSSEGPLRVWAAAVTWEDRALFAACSHRASEPPYPAVCNGAFTLP</sequence>
<dbReference type="EMBL" id="BJVY01000044">
    <property type="protein sequence ID" value="GEL74217.1"/>
    <property type="molecule type" value="Genomic_DNA"/>
</dbReference>
<proteinExistence type="predicted"/>